<dbReference type="SUPFAM" id="SSF53383">
    <property type="entry name" value="PLP-dependent transferases"/>
    <property type="match status" value="1"/>
</dbReference>
<evidence type="ECO:0000259" key="6">
    <source>
        <dbReference type="Pfam" id="PF00266"/>
    </source>
</evidence>
<name>A0A5E4LN09_9ARCH</name>
<dbReference type="EC" id="2.8.1.7" evidence="7"/>
<comment type="catalytic activity">
    <reaction evidence="4">
        <text>(sulfur carrier)-H + L-cysteine = (sulfur carrier)-SH + L-alanine</text>
        <dbReference type="Rhea" id="RHEA:43892"/>
        <dbReference type="Rhea" id="RHEA-COMP:14737"/>
        <dbReference type="Rhea" id="RHEA-COMP:14739"/>
        <dbReference type="ChEBI" id="CHEBI:29917"/>
        <dbReference type="ChEBI" id="CHEBI:35235"/>
        <dbReference type="ChEBI" id="CHEBI:57972"/>
        <dbReference type="ChEBI" id="CHEBI:64428"/>
        <dbReference type="EC" id="2.8.1.7"/>
    </reaction>
</comment>
<dbReference type="InterPro" id="IPR000192">
    <property type="entry name" value="Aminotrans_V_dom"/>
</dbReference>
<organism evidence="7 8">
    <name type="scientific">Candidatus Bilamarchaeum dharawalense</name>
    <dbReference type="NCBI Taxonomy" id="2885759"/>
    <lineage>
        <taxon>Archaea</taxon>
        <taxon>Candidatus Micrarchaeota</taxon>
        <taxon>Candidatus Micrarchaeia</taxon>
        <taxon>Candidatus Anstonellales</taxon>
        <taxon>Candidatus Bilamarchaeaceae</taxon>
        <taxon>Candidatus Bilamarchaeum</taxon>
    </lineage>
</organism>
<evidence type="ECO:0000313" key="8">
    <source>
        <dbReference type="Proteomes" id="UP000789941"/>
    </source>
</evidence>
<dbReference type="AlphaFoldDB" id="A0A5E4LN09"/>
<dbReference type="PANTHER" id="PTHR43586">
    <property type="entry name" value="CYSTEINE DESULFURASE"/>
    <property type="match status" value="1"/>
</dbReference>
<keyword evidence="3" id="KW-0663">Pyridoxal phosphate</keyword>
<dbReference type="Pfam" id="PF00266">
    <property type="entry name" value="Aminotran_5"/>
    <property type="match status" value="1"/>
</dbReference>
<reference evidence="7 8" key="1">
    <citation type="submission" date="2019-08" db="EMBL/GenBank/DDBJ databases">
        <authorList>
            <person name="Vazquez-Campos X."/>
        </authorList>
    </citation>
    <scope>NUCLEOTIDE SEQUENCE [LARGE SCALE GENOMIC DNA]</scope>
    <source>
        <strain evidence="7">LFW-283_2</strain>
    </source>
</reference>
<accession>A0A5E4LN09</accession>
<sequence length="391" mass="43133">MKEIKKDFPVLVNNPDIVYLDSACTSLKPMQVIEAEMEYYKKFGACAGRSSHRLGRETNQRLDECREKVAKFVNAEKDGLIWTRNATEGLNIVANGFDFSKRKKVVTSIVEHHSVLLPLIKLRDQGKIKLDVVGCDKEGNVDFSKIDRETALVVTNSWNNILGTGRKINEIAKLAHDNGALICVDGAQGVPHHKTDFKNLDFLCFSGHKMLAPTGIGALVCKTDHLAKLKPLMTGGGAVKTVELNKVVELPTQERFEAGIQHYAGIFGFASACEYLNKIGMEEVEKHEATLAKAFYEELKSAGAMIYGPDSPQNHSALYSFGFKNAKAHDIALMLDREKIAVRSGFFCAQPAMEVIGAGDGATRVSGYIYNTPEDAKRFGEILKKINVLYS</sequence>
<evidence type="ECO:0000256" key="3">
    <source>
        <dbReference type="ARBA" id="ARBA00022898"/>
    </source>
</evidence>
<dbReference type="InterPro" id="IPR020578">
    <property type="entry name" value="Aminotrans_V_PyrdxlP_BS"/>
</dbReference>
<dbReference type="PANTHER" id="PTHR43586:SF8">
    <property type="entry name" value="CYSTEINE DESULFURASE 1, CHLOROPLASTIC"/>
    <property type="match status" value="1"/>
</dbReference>
<dbReference type="EMBL" id="CABMJJ010000007">
    <property type="protein sequence ID" value="VVC03374.1"/>
    <property type="molecule type" value="Genomic_DNA"/>
</dbReference>
<dbReference type="Gene3D" id="3.40.640.10">
    <property type="entry name" value="Type I PLP-dependent aspartate aminotransferase-like (Major domain)"/>
    <property type="match status" value="1"/>
</dbReference>
<evidence type="ECO:0000313" key="7">
    <source>
        <dbReference type="EMBL" id="VVC03374.1"/>
    </source>
</evidence>
<evidence type="ECO:0000256" key="2">
    <source>
        <dbReference type="ARBA" id="ARBA00010447"/>
    </source>
</evidence>
<dbReference type="InterPro" id="IPR015422">
    <property type="entry name" value="PyrdxlP-dep_Trfase_small"/>
</dbReference>
<comment type="caution">
    <text evidence="7">The sequence shown here is derived from an EMBL/GenBank/DDBJ whole genome shotgun (WGS) entry which is preliminary data.</text>
</comment>
<comment type="similarity">
    <text evidence="2">Belongs to the class-V pyridoxal-phosphate-dependent aminotransferase family. Csd subfamily.</text>
</comment>
<dbReference type="Gene3D" id="3.90.1150.10">
    <property type="entry name" value="Aspartate Aminotransferase, domain 1"/>
    <property type="match status" value="1"/>
</dbReference>
<protein>
    <submittedName>
        <fullName evidence="7">Cysteine desulfurase</fullName>
        <ecNumber evidence="7">2.8.1.7</ecNumber>
    </submittedName>
</protein>
<proteinExistence type="inferred from homology"/>
<evidence type="ECO:0000256" key="1">
    <source>
        <dbReference type="ARBA" id="ARBA00001933"/>
    </source>
</evidence>
<evidence type="ECO:0000256" key="4">
    <source>
        <dbReference type="ARBA" id="ARBA00050776"/>
    </source>
</evidence>
<evidence type="ECO:0000256" key="5">
    <source>
        <dbReference type="RuleBase" id="RU004504"/>
    </source>
</evidence>
<dbReference type="Proteomes" id="UP000789941">
    <property type="component" value="Unassembled WGS sequence"/>
</dbReference>
<feature type="domain" description="Aminotransferase class V" evidence="6">
    <location>
        <begin position="18"/>
        <end position="379"/>
    </location>
</feature>
<comment type="cofactor">
    <cofactor evidence="1 5">
        <name>pyridoxal 5'-phosphate</name>
        <dbReference type="ChEBI" id="CHEBI:597326"/>
    </cofactor>
</comment>
<dbReference type="PROSITE" id="PS00595">
    <property type="entry name" value="AA_TRANSFER_CLASS_5"/>
    <property type="match status" value="1"/>
</dbReference>
<dbReference type="GO" id="GO:0031071">
    <property type="term" value="F:cysteine desulfurase activity"/>
    <property type="evidence" value="ECO:0007669"/>
    <property type="project" value="UniProtKB-EC"/>
</dbReference>
<gene>
    <name evidence="7" type="primary">sufS_2</name>
    <name evidence="7" type="ORF">LFW2832_00326</name>
</gene>
<dbReference type="InterPro" id="IPR015421">
    <property type="entry name" value="PyrdxlP-dep_Trfase_major"/>
</dbReference>
<dbReference type="InterPro" id="IPR015424">
    <property type="entry name" value="PyrdxlP-dep_Trfase"/>
</dbReference>
<keyword evidence="7" id="KW-0808">Transferase</keyword>